<gene>
    <name evidence="1" type="ORF">A6770_18500</name>
</gene>
<organism evidence="1 2">
    <name type="scientific">Nostoc minutum NIES-26</name>
    <dbReference type="NCBI Taxonomy" id="1844469"/>
    <lineage>
        <taxon>Bacteria</taxon>
        <taxon>Bacillati</taxon>
        <taxon>Cyanobacteriota</taxon>
        <taxon>Cyanophyceae</taxon>
        <taxon>Nostocales</taxon>
        <taxon>Nostocaceae</taxon>
        <taxon>Nostoc</taxon>
    </lineage>
</organism>
<evidence type="ECO:0000313" key="2">
    <source>
        <dbReference type="Proteomes" id="UP000252107"/>
    </source>
</evidence>
<dbReference type="EMBL" id="LXQD01000196">
    <property type="protein sequence ID" value="RCJ32914.1"/>
    <property type="molecule type" value="Genomic_DNA"/>
</dbReference>
<name>A0A367RBL3_9NOSO</name>
<protein>
    <submittedName>
        <fullName evidence="1">Uncharacterized protein</fullName>
    </submittedName>
</protein>
<evidence type="ECO:0000313" key="1">
    <source>
        <dbReference type="EMBL" id="RCJ32914.1"/>
    </source>
</evidence>
<proteinExistence type="predicted"/>
<sequence>MKFLVFISTQSGEQHWKGQADSLHQAEEKALTSIDAHSKTISDTSICCQWHWQYNPELGDTEHCNTCGNPVYWVDEEYYCSYCVEVLRRVEADGQLYSR</sequence>
<dbReference type="Proteomes" id="UP000252107">
    <property type="component" value="Unassembled WGS sequence"/>
</dbReference>
<accession>A0A367RBL3</accession>
<reference evidence="1" key="1">
    <citation type="submission" date="2016-04" db="EMBL/GenBank/DDBJ databases">
        <authorList>
            <person name="Tabuchi Yagui T.R."/>
        </authorList>
    </citation>
    <scope>NUCLEOTIDE SEQUENCE [LARGE SCALE GENOMIC DNA]</scope>
    <source>
        <strain evidence="1">NIES-26</strain>
    </source>
</reference>
<keyword evidence="2" id="KW-1185">Reference proteome</keyword>
<comment type="caution">
    <text evidence="1">The sequence shown here is derived from an EMBL/GenBank/DDBJ whole genome shotgun (WGS) entry which is preliminary data.</text>
</comment>
<dbReference type="AlphaFoldDB" id="A0A367RBL3"/>